<dbReference type="CDD" id="cd00165">
    <property type="entry name" value="S4"/>
    <property type="match status" value="1"/>
</dbReference>
<dbReference type="InterPro" id="IPR006145">
    <property type="entry name" value="PsdUridine_synth_RsuA/RluA"/>
</dbReference>
<dbReference type="InterPro" id="IPR020094">
    <property type="entry name" value="TruA/RsuA/RluB/E/F_N"/>
</dbReference>
<dbReference type="Pfam" id="PF01479">
    <property type="entry name" value="S4"/>
    <property type="match status" value="1"/>
</dbReference>
<proteinExistence type="inferred from homology"/>
<dbReference type="PROSITE" id="PS50889">
    <property type="entry name" value="S4"/>
    <property type="match status" value="1"/>
</dbReference>
<dbReference type="FunFam" id="3.30.70.1560:FF:000002">
    <property type="entry name" value="Pseudouridine synthase"/>
    <property type="match status" value="1"/>
</dbReference>
<dbReference type="SMART" id="SM00363">
    <property type="entry name" value="S4"/>
    <property type="match status" value="1"/>
</dbReference>
<keyword evidence="3" id="KW-0694">RNA-binding</keyword>
<dbReference type="PANTHER" id="PTHR47683:SF2">
    <property type="entry name" value="RNA-BINDING S4 DOMAIN-CONTAINING PROTEIN"/>
    <property type="match status" value="1"/>
</dbReference>
<dbReference type="GO" id="GO:0000455">
    <property type="term" value="P:enzyme-directed rRNA pseudouridine synthesis"/>
    <property type="evidence" value="ECO:0007669"/>
    <property type="project" value="UniProtKB-ARBA"/>
</dbReference>
<comment type="similarity">
    <text evidence="1 4">Belongs to the pseudouridine synthase RsuA family.</text>
</comment>
<dbReference type="PANTHER" id="PTHR47683">
    <property type="entry name" value="PSEUDOURIDINE SYNTHASE FAMILY PROTEIN-RELATED"/>
    <property type="match status" value="1"/>
</dbReference>
<dbReference type="InterPro" id="IPR000748">
    <property type="entry name" value="PsdUridine_synth_RsuA/RluB/E/F"/>
</dbReference>
<dbReference type="NCBIfam" id="TIGR00093">
    <property type="entry name" value="pseudouridine synthase"/>
    <property type="match status" value="1"/>
</dbReference>
<dbReference type="STRING" id="360807.ERS852392_00411"/>
<evidence type="ECO:0000259" key="5">
    <source>
        <dbReference type="SMART" id="SM00363"/>
    </source>
</evidence>
<protein>
    <recommendedName>
        <fullName evidence="4">Pseudouridine synthase</fullName>
        <ecNumber evidence="4">5.4.99.-</ecNumber>
    </recommendedName>
</protein>
<dbReference type="Gene3D" id="3.10.290.10">
    <property type="entry name" value="RNA-binding S4 domain"/>
    <property type="match status" value="1"/>
</dbReference>
<evidence type="ECO:0000256" key="1">
    <source>
        <dbReference type="ARBA" id="ARBA00008348"/>
    </source>
</evidence>
<dbReference type="EC" id="5.4.99.-" evidence="4"/>
<evidence type="ECO:0000256" key="2">
    <source>
        <dbReference type="ARBA" id="ARBA00023235"/>
    </source>
</evidence>
<dbReference type="InterPro" id="IPR036986">
    <property type="entry name" value="S4_RNA-bd_sf"/>
</dbReference>
<dbReference type="Gene3D" id="3.30.70.1560">
    <property type="entry name" value="Alpha-L RNA-binding motif"/>
    <property type="match status" value="1"/>
</dbReference>
<dbReference type="AlphaFoldDB" id="A0A0M6WBZ0"/>
<dbReference type="SUPFAM" id="SSF55174">
    <property type="entry name" value="Alpha-L RNA-binding motif"/>
    <property type="match status" value="1"/>
</dbReference>
<dbReference type="InterPro" id="IPR018496">
    <property type="entry name" value="PsdUridine_synth_RsuA/RluB_CS"/>
</dbReference>
<dbReference type="PROSITE" id="PS01149">
    <property type="entry name" value="PSI_RSU"/>
    <property type="match status" value="1"/>
</dbReference>
<dbReference type="GO" id="GO:0003723">
    <property type="term" value="F:RNA binding"/>
    <property type="evidence" value="ECO:0007669"/>
    <property type="project" value="UniProtKB-KW"/>
</dbReference>
<name>A0A0M6WBZ0_9FIRM</name>
<evidence type="ECO:0000256" key="3">
    <source>
        <dbReference type="PROSITE-ProRule" id="PRU00182"/>
    </source>
</evidence>
<dbReference type="Proteomes" id="UP000049828">
    <property type="component" value="Unassembled WGS sequence"/>
</dbReference>
<evidence type="ECO:0000313" key="7">
    <source>
        <dbReference type="Proteomes" id="UP000049828"/>
    </source>
</evidence>
<gene>
    <name evidence="6" type="ORF">RIL183_00261</name>
</gene>
<evidence type="ECO:0000256" key="4">
    <source>
        <dbReference type="RuleBase" id="RU003887"/>
    </source>
</evidence>
<evidence type="ECO:0000313" key="6">
    <source>
        <dbReference type="EMBL" id="CRL32689.1"/>
    </source>
</evidence>
<keyword evidence="2 4" id="KW-0413">Isomerase</keyword>
<dbReference type="InterPro" id="IPR002942">
    <property type="entry name" value="S4_RNA-bd"/>
</dbReference>
<dbReference type="FunFam" id="3.10.290.10:FF:000003">
    <property type="entry name" value="Pseudouridine synthase"/>
    <property type="match status" value="1"/>
</dbReference>
<dbReference type="Gene3D" id="3.30.70.580">
    <property type="entry name" value="Pseudouridine synthase I, catalytic domain, N-terminal subdomain"/>
    <property type="match status" value="1"/>
</dbReference>
<organism evidence="6 7">
    <name type="scientific">Roseburia inulinivorans</name>
    <dbReference type="NCBI Taxonomy" id="360807"/>
    <lineage>
        <taxon>Bacteria</taxon>
        <taxon>Bacillati</taxon>
        <taxon>Bacillota</taxon>
        <taxon>Clostridia</taxon>
        <taxon>Lachnospirales</taxon>
        <taxon>Lachnospiraceae</taxon>
        <taxon>Roseburia</taxon>
    </lineage>
</organism>
<accession>A0A0M6WBZ0</accession>
<dbReference type="EMBL" id="CVRS01000016">
    <property type="protein sequence ID" value="CRL32689.1"/>
    <property type="molecule type" value="Genomic_DNA"/>
</dbReference>
<sequence length="260" mass="29775">MEENGIRINKFLSEAGVCSRREADRQVELGNITIDGKVAETGARVLPGQTVLFQGKKVSKEEEMILIAFHKPVGIVCTAEKREKNNVIDYINYPKRIYPVGRLDKDSEGLLLLTNNGDIVNKMMRSGNMHEKEYIVTVNRPVTESFIHGLANGVPLAELNTMTRKCHVKQIGKKQFKIILTQGLNRQIRRMCEYFGYRVEKLVRTRIMNIELGDLPVGTYRDVTPEEYRQLLSLIKDSSNETVIPKKYSKSERMKEKSKK</sequence>
<dbReference type="NCBIfam" id="NF007784">
    <property type="entry name" value="PRK10475.1"/>
    <property type="match status" value="1"/>
</dbReference>
<reference evidence="7" key="1">
    <citation type="submission" date="2015-05" db="EMBL/GenBank/DDBJ databases">
        <authorList>
            <consortium name="Pathogen Informatics"/>
        </authorList>
    </citation>
    <scope>NUCLEOTIDE SEQUENCE [LARGE SCALE GENOMIC DNA]</scope>
    <source>
        <strain evidence="7">L1-83</strain>
    </source>
</reference>
<dbReference type="InterPro" id="IPR042092">
    <property type="entry name" value="PsdUridine_s_RsuA/RluB/E/F_cat"/>
</dbReference>
<dbReference type="Pfam" id="PF00849">
    <property type="entry name" value="PseudoU_synth_2"/>
    <property type="match status" value="1"/>
</dbReference>
<keyword evidence="7" id="KW-1185">Reference proteome</keyword>
<dbReference type="SUPFAM" id="SSF55120">
    <property type="entry name" value="Pseudouridine synthase"/>
    <property type="match status" value="1"/>
</dbReference>
<dbReference type="CDD" id="cd02554">
    <property type="entry name" value="PseudoU_synth_RluF"/>
    <property type="match status" value="1"/>
</dbReference>
<dbReference type="OrthoDB" id="9807213at2"/>
<dbReference type="RefSeq" id="WP_055039076.1">
    <property type="nucleotide sequence ID" value="NZ_CBCTRZ010000003.1"/>
</dbReference>
<dbReference type="InterPro" id="IPR050343">
    <property type="entry name" value="RsuA_PseudoU_synthase"/>
</dbReference>
<dbReference type="GO" id="GO:0120159">
    <property type="term" value="F:rRNA pseudouridine synthase activity"/>
    <property type="evidence" value="ECO:0007669"/>
    <property type="project" value="UniProtKB-ARBA"/>
</dbReference>
<feature type="domain" description="RNA-binding S4" evidence="5">
    <location>
        <begin position="6"/>
        <end position="64"/>
    </location>
</feature>
<dbReference type="InterPro" id="IPR020103">
    <property type="entry name" value="PsdUridine_synth_cat_dom_sf"/>
</dbReference>